<comment type="caution">
    <text evidence="2">The sequence shown here is derived from an EMBL/GenBank/DDBJ whole genome shotgun (WGS) entry which is preliminary data.</text>
</comment>
<feature type="non-terminal residue" evidence="2">
    <location>
        <position position="1"/>
    </location>
</feature>
<name>A0A422NBX6_9TRYP</name>
<dbReference type="EMBL" id="MKKU01000745">
    <property type="protein sequence ID" value="RNF02975.1"/>
    <property type="molecule type" value="Genomic_DNA"/>
</dbReference>
<feature type="region of interest" description="Disordered" evidence="1">
    <location>
        <begin position="94"/>
        <end position="115"/>
    </location>
</feature>
<dbReference type="Proteomes" id="UP000284403">
    <property type="component" value="Unassembled WGS sequence"/>
</dbReference>
<organism evidence="2 3">
    <name type="scientific">Trypanosoma conorhini</name>
    <dbReference type="NCBI Taxonomy" id="83891"/>
    <lineage>
        <taxon>Eukaryota</taxon>
        <taxon>Discoba</taxon>
        <taxon>Euglenozoa</taxon>
        <taxon>Kinetoplastea</taxon>
        <taxon>Metakinetoplastina</taxon>
        <taxon>Trypanosomatida</taxon>
        <taxon>Trypanosomatidae</taxon>
        <taxon>Trypanosoma</taxon>
    </lineage>
</organism>
<gene>
    <name evidence="2" type="ORF">Tco025E_08274</name>
</gene>
<evidence type="ECO:0000313" key="3">
    <source>
        <dbReference type="Proteomes" id="UP000284403"/>
    </source>
</evidence>
<dbReference type="GeneID" id="40321885"/>
<dbReference type="AlphaFoldDB" id="A0A422NBX6"/>
<keyword evidence="3" id="KW-1185">Reference proteome</keyword>
<evidence type="ECO:0000313" key="2">
    <source>
        <dbReference type="EMBL" id="RNF02975.1"/>
    </source>
</evidence>
<reference evidence="2 3" key="1">
    <citation type="journal article" date="2018" name="BMC Genomics">
        <title>Genomic comparison of Trypanosoma conorhini and Trypanosoma rangeli to Trypanosoma cruzi strains of high and low virulence.</title>
        <authorList>
            <person name="Bradwell K.R."/>
            <person name="Koparde V.N."/>
            <person name="Matveyev A.V."/>
            <person name="Serrano M.G."/>
            <person name="Alves J.M."/>
            <person name="Parikh H."/>
            <person name="Huang B."/>
            <person name="Lee V."/>
            <person name="Espinosa-Alvarez O."/>
            <person name="Ortiz P.A."/>
            <person name="Costa-Martins A.G."/>
            <person name="Teixeira M.M."/>
            <person name="Buck G.A."/>
        </authorList>
    </citation>
    <scope>NUCLEOTIDE SEQUENCE [LARGE SCALE GENOMIC DNA]</scope>
    <source>
        <strain evidence="2 3">025E</strain>
    </source>
</reference>
<evidence type="ECO:0000256" key="1">
    <source>
        <dbReference type="SAM" id="MobiDB-lite"/>
    </source>
</evidence>
<sequence length="266" mass="30026">ARQGGCCGVLRYFLPMPRRTTHLLHKKVSNGRLPWKAPKELRRFRHPTANNTPMSPIKYMCGREFTYNDRRGSCQHALGLVTVALPATRASISDNNRSRSEQLQVPMGSPTPIRPRRISHASKQKLPFKSVLSGAANLSSCRTKKEKQFDASPRGVPITPSYLLLLRGFRQSACTARQKASSFVQKCEKPIIIVTKSNTFLRLSRERVTPVRNPFLHRDTSKGIFFLGILRTRNAIQRNGPRCPHFRFAFGDAHSPETLNGMSYAL</sequence>
<proteinExistence type="predicted"/>
<dbReference type="RefSeq" id="XP_029224756.1">
    <property type="nucleotide sequence ID" value="XM_029375128.1"/>
</dbReference>
<accession>A0A422NBX6</accession>
<protein>
    <submittedName>
        <fullName evidence="2">Uncharacterized protein</fullName>
    </submittedName>
</protein>